<reference evidence="1 2" key="1">
    <citation type="journal article" date="2018" name="BMC Genomics">
        <title>Genomic comparison of Trypanosoma conorhini and Trypanosoma rangeli to Trypanosoma cruzi strains of high and low virulence.</title>
        <authorList>
            <person name="Bradwell K.R."/>
            <person name="Koparde V.N."/>
            <person name="Matveyev A.V."/>
            <person name="Serrano M.G."/>
            <person name="Alves J.M."/>
            <person name="Parikh H."/>
            <person name="Huang B."/>
            <person name="Lee V."/>
            <person name="Espinosa-Alvarez O."/>
            <person name="Ortiz P.A."/>
            <person name="Costa-Martins A.G."/>
            <person name="Teixeira M.M."/>
            <person name="Buck G.A."/>
        </authorList>
    </citation>
    <scope>NUCLEOTIDE SEQUENCE [LARGE SCALE GENOMIC DNA]</scope>
    <source>
        <strain evidence="1 2">AM80</strain>
    </source>
</reference>
<dbReference type="EMBL" id="MKGL01000043">
    <property type="protein sequence ID" value="RNF09741.1"/>
    <property type="molecule type" value="Genomic_DNA"/>
</dbReference>
<keyword evidence="2" id="KW-1185">Reference proteome</keyword>
<gene>
    <name evidence="1" type="ORF">TraAM80_02009</name>
</gene>
<sequence>MEQVNKAYNLLIKEGAYERMRVKTPGAKAGSGTRRPCPFFQESVEQRDKKEAPEEGFSEEEIAKVSALDPSTERVTPAGKYMYESRDDGSWMELDKPLVRVHQPRYASYAAQAEMS</sequence>
<evidence type="ECO:0000313" key="2">
    <source>
        <dbReference type="Proteomes" id="UP000283634"/>
    </source>
</evidence>
<evidence type="ECO:0000313" key="1">
    <source>
        <dbReference type="EMBL" id="RNF09741.1"/>
    </source>
</evidence>
<dbReference type="VEuPathDB" id="TriTrypDB:TRSC58_04477"/>
<dbReference type="GeneID" id="40325942"/>
<organism evidence="1 2">
    <name type="scientific">Trypanosoma rangeli</name>
    <dbReference type="NCBI Taxonomy" id="5698"/>
    <lineage>
        <taxon>Eukaryota</taxon>
        <taxon>Discoba</taxon>
        <taxon>Euglenozoa</taxon>
        <taxon>Kinetoplastea</taxon>
        <taxon>Metakinetoplastina</taxon>
        <taxon>Trypanosomatida</taxon>
        <taxon>Trypanosomatidae</taxon>
        <taxon>Trypanosoma</taxon>
        <taxon>Herpetosoma</taxon>
    </lineage>
</organism>
<dbReference type="RefSeq" id="XP_029241158.1">
    <property type="nucleotide sequence ID" value="XM_029379029.1"/>
</dbReference>
<accession>A0A422NWA9</accession>
<comment type="caution">
    <text evidence="1">The sequence shown here is derived from an EMBL/GenBank/DDBJ whole genome shotgun (WGS) entry which is preliminary data.</text>
</comment>
<protein>
    <submittedName>
        <fullName evidence="1">DNA-J protein</fullName>
    </submittedName>
</protein>
<dbReference type="AlphaFoldDB" id="A0A422NWA9"/>
<dbReference type="OrthoDB" id="10250354at2759"/>
<proteinExistence type="predicted"/>
<dbReference type="Proteomes" id="UP000283634">
    <property type="component" value="Unassembled WGS sequence"/>
</dbReference>
<name>A0A422NWA9_TRYRA</name>